<organism evidence="2">
    <name type="scientific">virus sp. ctJpG3</name>
    <dbReference type="NCBI Taxonomy" id="2825812"/>
    <lineage>
        <taxon>Viruses</taxon>
    </lineage>
</organism>
<feature type="region of interest" description="Disordered" evidence="1">
    <location>
        <begin position="1"/>
        <end position="30"/>
    </location>
</feature>
<dbReference type="EMBL" id="BK059125">
    <property type="protein sequence ID" value="DAE32615.1"/>
    <property type="molecule type" value="Genomic_DNA"/>
</dbReference>
<sequence length="30" mass="3649">MWSLLHRSKNGDKKKNKIKGGERHFAPLWW</sequence>
<feature type="compositionally biased region" description="Basic and acidic residues" evidence="1">
    <location>
        <begin position="9"/>
        <end position="30"/>
    </location>
</feature>
<evidence type="ECO:0000256" key="1">
    <source>
        <dbReference type="SAM" id="MobiDB-lite"/>
    </source>
</evidence>
<proteinExistence type="predicted"/>
<accession>A0A8S5RMN0</accession>
<reference evidence="2" key="1">
    <citation type="journal article" date="2021" name="Proc. Natl. Acad. Sci. U.S.A.">
        <title>A Catalog of Tens of Thousands of Viruses from Human Metagenomes Reveals Hidden Associations with Chronic Diseases.</title>
        <authorList>
            <person name="Tisza M.J."/>
            <person name="Buck C.B."/>
        </authorList>
    </citation>
    <scope>NUCLEOTIDE SEQUENCE</scope>
    <source>
        <strain evidence="2">CtJpG3</strain>
    </source>
</reference>
<name>A0A8S5RMN0_9VIRU</name>
<protein>
    <submittedName>
        <fullName evidence="2">Uncharacterized protein</fullName>
    </submittedName>
</protein>
<evidence type="ECO:0000313" key="2">
    <source>
        <dbReference type="EMBL" id="DAE32615.1"/>
    </source>
</evidence>